<dbReference type="GO" id="GO:0016787">
    <property type="term" value="F:hydrolase activity"/>
    <property type="evidence" value="ECO:0007669"/>
    <property type="project" value="UniProtKB-KW"/>
</dbReference>
<dbReference type="Pfam" id="PF13087">
    <property type="entry name" value="AAA_12"/>
    <property type="match status" value="1"/>
</dbReference>
<dbReference type="Gene3D" id="3.40.50.300">
    <property type="entry name" value="P-loop containing nucleotide triphosphate hydrolases"/>
    <property type="match status" value="3"/>
</dbReference>
<proteinExistence type="inferred from homology"/>
<dbReference type="GO" id="GO:0005524">
    <property type="term" value="F:ATP binding"/>
    <property type="evidence" value="ECO:0007669"/>
    <property type="project" value="UniProtKB-KW"/>
</dbReference>
<feature type="domain" description="DNA2/NAM7 helicase helicase" evidence="6">
    <location>
        <begin position="507"/>
        <end position="1022"/>
    </location>
</feature>
<keyword evidence="3" id="KW-0378">Hydrolase</keyword>
<dbReference type="EMBL" id="FMBL01000003">
    <property type="protein sequence ID" value="SCC80532.1"/>
    <property type="molecule type" value="Genomic_DNA"/>
</dbReference>
<keyword evidence="4" id="KW-0347">Helicase</keyword>
<evidence type="ECO:0000256" key="4">
    <source>
        <dbReference type="ARBA" id="ARBA00022806"/>
    </source>
</evidence>
<dbReference type="InterPro" id="IPR027417">
    <property type="entry name" value="P-loop_NTPase"/>
</dbReference>
<evidence type="ECO:0000256" key="3">
    <source>
        <dbReference type="ARBA" id="ARBA00022801"/>
    </source>
</evidence>
<sequence length="1280" mass="144318">MSAPVSILEVMTTATQYSLDVLGYWCAVELFSPQSWKNPQKINLRQSVGHSENTQYQNLPWEDLRADMFIGLTQRTRSSFEEQYSQVKFGGGYHIQTNMQARLQQPLSFIESTETWLKKQNAWPYENNSPIQTIIQQAHQEWLELTYGSETLPTGSFVSDALIGLLVDTMENLAHATNRSGRVQAIYLKNYPHKYREKPYYMKANPPKDASAKNRKTSAWLHHEYFCIQVGLSQQVVFNALHNASTLIREFTPAEKVREEETLPSSSTRDDAKRYTLKKTTASMMCFEVRDDGTLGPDSSLAISQYAKAVSCLFAHNCWPTCPTGWPDIKQLDDNERRIRIMFSELVGAVAPDGSPRRVSRNTLNYIIDAAANELGLDDKTIRQSPVYEQADGNLIDRDSVSCRLVKGGDANESPLMDSFYISDLEALYNIKCQEIASGSHTSETFSEPLKRYLSQTHPERFDLTEDPDGALLDKLTQPNRIPDGRWPSKSNQFQSTAQQLAINQITATANSGQGDYLLGVNGPPGTGKTTLLKDVISEIIVARASQLARFERPEDIFKTHVTNGPLNYWTLQPAVIGYEIVVASSNNKAVENISQDLPRTESLATDWQSWIENEYGRESKDYAFRQLAEELLKSDGKKEATANKTDDDSPSAWALLAATLGNATNKSKFIGPFESRFIRERLNLSNAEYRSANHNWREARKAFKSALQKEAELCERREAAFIANHDPSDLLRAQERLKNDLGEVQICLQKKNRDLDTNREQAQDLQLQLNESCRKGDEAINAWQEAEIFYNAHQQYWATHFFESLIHFKKRKEDEKSAYIAKEQARLKKQNLCDTANSEYYSLARLNATINTESSEVSMLSTRESNLSAQLNEVNAKLEDYQNRPKHISTLSDERLDWIDQEWNTARTELFMAALRLHQQLVIGAVQQFRENLTLACKVMQQPRHFDQQAQLAAWQSLFLVVPVISSSFASVSGMFRGLGKESLGWAIIDEAGQATPQSAAGLLQRVHHAVAVGDPMQLEPIDTLPAQMRELLADTHNIVMGRESHNVQEMVDHQTRYGLEAEQWVGMPLVVHRRCEEPMFSICNEMAYSGRMVRAGAEHTPCLYMAGTKEGIAIPPSCWYDIPAGPDEIGKNKWRLKEGHELYARLTDLIEGGIAPEQILVIAPFKVGANKVQDIFRSALKQSGHYSHGRAAELAANQAGTVHTSQGREADIVFLVMGSTPGKPGCGSRDWVNSSPNMLNVAVSRAKRRLYVIGNVRDWESGKYSEYLIRSLPIRNPS</sequence>
<evidence type="ECO:0000259" key="7">
    <source>
        <dbReference type="Pfam" id="PF13087"/>
    </source>
</evidence>
<name>A0A1C4H6W9_9BIFI</name>
<dbReference type="PANTHER" id="PTHR43788">
    <property type="entry name" value="DNA2/NAM7 HELICASE FAMILY MEMBER"/>
    <property type="match status" value="1"/>
</dbReference>
<dbReference type="GO" id="GO:0003678">
    <property type="term" value="F:DNA helicase activity"/>
    <property type="evidence" value="ECO:0007669"/>
    <property type="project" value="UniProtKB-ARBA"/>
</dbReference>
<accession>A0A1C4H6W9</accession>
<dbReference type="InterPro" id="IPR041679">
    <property type="entry name" value="DNA2/NAM7-like_C"/>
</dbReference>
<dbReference type="InterPro" id="IPR041677">
    <property type="entry name" value="DNA2/NAM7_AAA_11"/>
</dbReference>
<dbReference type="AlphaFoldDB" id="A0A1C4H6W9"/>
<dbReference type="Pfam" id="PF13086">
    <property type="entry name" value="AAA_11"/>
    <property type="match status" value="1"/>
</dbReference>
<evidence type="ECO:0000256" key="2">
    <source>
        <dbReference type="ARBA" id="ARBA00022741"/>
    </source>
</evidence>
<dbReference type="Proteomes" id="UP000242610">
    <property type="component" value="Unassembled WGS sequence"/>
</dbReference>
<evidence type="ECO:0000313" key="9">
    <source>
        <dbReference type="Proteomes" id="UP000242610"/>
    </source>
</evidence>
<protein>
    <submittedName>
        <fullName evidence="8">AAA domain-containing protein</fullName>
    </submittedName>
</protein>
<keyword evidence="2" id="KW-0547">Nucleotide-binding</keyword>
<gene>
    <name evidence="8" type="ORF">GA0061077_1243</name>
</gene>
<dbReference type="PANTHER" id="PTHR43788:SF8">
    <property type="entry name" value="DNA-BINDING PROTEIN SMUBP-2"/>
    <property type="match status" value="1"/>
</dbReference>
<reference evidence="9" key="1">
    <citation type="submission" date="2016-08" db="EMBL/GenBank/DDBJ databases">
        <authorList>
            <person name="Varghese N."/>
            <person name="Submissions Spin"/>
        </authorList>
    </citation>
    <scope>NUCLEOTIDE SEQUENCE [LARGE SCALE GENOMIC DNA]</scope>
    <source>
        <strain evidence="9">R-52791</strain>
    </source>
</reference>
<evidence type="ECO:0000313" key="8">
    <source>
        <dbReference type="EMBL" id="SCC80532.1"/>
    </source>
</evidence>
<evidence type="ECO:0000256" key="5">
    <source>
        <dbReference type="ARBA" id="ARBA00022840"/>
    </source>
</evidence>
<dbReference type="InterPro" id="IPR050534">
    <property type="entry name" value="Coronavir_polyprotein_1ab"/>
</dbReference>
<evidence type="ECO:0000259" key="6">
    <source>
        <dbReference type="Pfam" id="PF13086"/>
    </source>
</evidence>
<keyword evidence="5" id="KW-0067">ATP-binding</keyword>
<comment type="similarity">
    <text evidence="1">Belongs to the DNA2/NAM7 helicase family.</text>
</comment>
<organism evidence="8 9">
    <name type="scientific">Bifidobacterium commune</name>
    <dbReference type="NCBI Taxonomy" id="1505727"/>
    <lineage>
        <taxon>Bacteria</taxon>
        <taxon>Bacillati</taxon>
        <taxon>Actinomycetota</taxon>
        <taxon>Actinomycetes</taxon>
        <taxon>Bifidobacteriales</taxon>
        <taxon>Bifidobacteriaceae</taxon>
        <taxon>Bifidobacterium</taxon>
    </lineage>
</organism>
<evidence type="ECO:0000256" key="1">
    <source>
        <dbReference type="ARBA" id="ARBA00007913"/>
    </source>
</evidence>
<feature type="domain" description="DNA2/NAM7 helicase-like C-terminal" evidence="7">
    <location>
        <begin position="1071"/>
        <end position="1258"/>
    </location>
</feature>
<dbReference type="SUPFAM" id="SSF52540">
    <property type="entry name" value="P-loop containing nucleoside triphosphate hydrolases"/>
    <property type="match status" value="1"/>
</dbReference>
<keyword evidence="9" id="KW-1185">Reference proteome</keyword>